<dbReference type="GO" id="GO:0005634">
    <property type="term" value="C:nucleus"/>
    <property type="evidence" value="ECO:0007669"/>
    <property type="project" value="TreeGrafter"/>
</dbReference>
<feature type="non-terminal residue" evidence="2">
    <location>
        <position position="1"/>
    </location>
</feature>
<gene>
    <name evidence="2" type="ORF">DBR06_SOUSAS46010007</name>
</gene>
<name>A0A484GW36_SOUCH</name>
<dbReference type="InterPro" id="IPR002190">
    <property type="entry name" value="MHD_dom"/>
</dbReference>
<dbReference type="InterPro" id="IPR037445">
    <property type="entry name" value="MAGE"/>
</dbReference>
<feature type="domain" description="MAGE" evidence="1">
    <location>
        <begin position="1"/>
        <end position="59"/>
    </location>
</feature>
<accession>A0A484GW36</accession>
<keyword evidence="3" id="KW-1185">Reference proteome</keyword>
<dbReference type="InterPro" id="IPR041899">
    <property type="entry name" value="MAGE_WH2"/>
</dbReference>
<dbReference type="Proteomes" id="UP000295264">
    <property type="component" value="Unassembled WGS sequence"/>
</dbReference>
<dbReference type="FunFam" id="1.10.10.1210:FF:000001">
    <property type="entry name" value="melanoma-associated antigen D1"/>
    <property type="match status" value="1"/>
</dbReference>
<reference evidence="2 3" key="1">
    <citation type="journal article" date="2018" name="Genomics">
        <title>Molecular footprints of inshore aquatic adaptation in Indo-Pacific humpback dolphin (Sousa chinensis).</title>
        <authorList>
            <person name="Ming Y."/>
            <person name="Jian J."/>
            <person name="Yu F."/>
            <person name="Yu X."/>
            <person name="Wang J."/>
            <person name="Liu W."/>
        </authorList>
    </citation>
    <scope>NUCLEOTIDE SEQUENCE [LARGE SCALE GENOMIC DNA]</scope>
    <source>
        <strain evidence="2">MY-2018</strain>
        <tissue evidence="2">Skin</tissue>
    </source>
</reference>
<dbReference type="Gene3D" id="1.10.10.1210">
    <property type="entry name" value="MAGE homology domain, winged helix WH2 motif"/>
    <property type="match status" value="1"/>
</dbReference>
<evidence type="ECO:0000313" key="3">
    <source>
        <dbReference type="Proteomes" id="UP000295264"/>
    </source>
</evidence>
<proteinExistence type="predicted"/>
<protein>
    <recommendedName>
        <fullName evidence="1">MAGE domain-containing protein</fullName>
    </recommendedName>
</protein>
<dbReference type="EMBL" id="QWLN02003744">
    <property type="protein sequence ID" value="TEA39759.1"/>
    <property type="molecule type" value="Genomic_DNA"/>
</dbReference>
<dbReference type="PANTHER" id="PTHR11736:SF83">
    <property type="entry name" value="TROPHININ"/>
    <property type="match status" value="1"/>
</dbReference>
<dbReference type="PANTHER" id="PTHR11736">
    <property type="entry name" value="MELANOMA-ASSOCIATED ANTIGEN MAGE ANTIGEN"/>
    <property type="match status" value="1"/>
</dbReference>
<dbReference type="GO" id="GO:0000122">
    <property type="term" value="P:negative regulation of transcription by RNA polymerase II"/>
    <property type="evidence" value="ECO:0007669"/>
    <property type="project" value="TreeGrafter"/>
</dbReference>
<organism evidence="2 3">
    <name type="scientific">Sousa chinensis</name>
    <name type="common">Indo-pacific humpbacked dolphin</name>
    <name type="synonym">Steno chinensis</name>
    <dbReference type="NCBI Taxonomy" id="103600"/>
    <lineage>
        <taxon>Eukaryota</taxon>
        <taxon>Metazoa</taxon>
        <taxon>Chordata</taxon>
        <taxon>Craniata</taxon>
        <taxon>Vertebrata</taxon>
        <taxon>Euteleostomi</taxon>
        <taxon>Mammalia</taxon>
        <taxon>Eutheria</taxon>
        <taxon>Laurasiatheria</taxon>
        <taxon>Artiodactyla</taxon>
        <taxon>Whippomorpha</taxon>
        <taxon>Cetacea</taxon>
        <taxon>Odontoceti</taxon>
        <taxon>Delphinidae</taxon>
        <taxon>Sousa</taxon>
    </lineage>
</organism>
<feature type="non-terminal residue" evidence="2">
    <location>
        <position position="191"/>
    </location>
</feature>
<sequence length="191" mass="20901">FLSSRYLEYKRVPNSRPPEYEFFWGLCSYHETSKMKVLKFACKVQKKDPKDWAVQYREAVEMEVQAAAVAVAEAEARAEARAQMGIGEEAVAGPWNWDDMDINCLTREELGNDAQAWGRFSLEIEARAQENANASTNIDFSRGSSTRASYSDGASTSFSGVPSPSNVFGDRAGISFGGTCSTSASFSSVAS</sequence>
<comment type="caution">
    <text evidence="2">The sequence shown here is derived from an EMBL/GenBank/DDBJ whole genome shotgun (WGS) entry which is preliminary data.</text>
</comment>
<evidence type="ECO:0000259" key="1">
    <source>
        <dbReference type="PROSITE" id="PS50838"/>
    </source>
</evidence>
<evidence type="ECO:0000313" key="2">
    <source>
        <dbReference type="EMBL" id="TEA39759.1"/>
    </source>
</evidence>
<dbReference type="AlphaFoldDB" id="A0A484GW36"/>
<dbReference type="PROSITE" id="PS50838">
    <property type="entry name" value="MAGE"/>
    <property type="match status" value="1"/>
</dbReference>